<dbReference type="AlphaFoldDB" id="A0A1Y1VKT4"/>
<dbReference type="Proteomes" id="UP000193719">
    <property type="component" value="Unassembled WGS sequence"/>
</dbReference>
<dbReference type="EMBL" id="MCFH01000004">
    <property type="protein sequence ID" value="ORX58359.1"/>
    <property type="molecule type" value="Genomic_DNA"/>
</dbReference>
<reference evidence="2 3" key="2">
    <citation type="submission" date="2016-08" db="EMBL/GenBank/DDBJ databases">
        <title>Pervasive Adenine N6-methylation of Active Genes in Fungi.</title>
        <authorList>
            <consortium name="DOE Joint Genome Institute"/>
            <person name="Mondo S.J."/>
            <person name="Dannebaum R.O."/>
            <person name="Kuo R.C."/>
            <person name="Labutti K."/>
            <person name="Haridas S."/>
            <person name="Kuo A."/>
            <person name="Salamov A."/>
            <person name="Ahrendt S.R."/>
            <person name="Lipzen A."/>
            <person name="Sullivan W."/>
            <person name="Andreopoulos W.B."/>
            <person name="Clum A."/>
            <person name="Lindquist E."/>
            <person name="Daum C."/>
            <person name="Ramamoorthy G.K."/>
            <person name="Gryganskyi A."/>
            <person name="Culley D."/>
            <person name="Magnuson J.K."/>
            <person name="James T.Y."/>
            <person name="O'Malley M.A."/>
            <person name="Stajich J.E."/>
            <person name="Spatafora J.W."/>
            <person name="Visel A."/>
            <person name="Grigoriev I.V."/>
        </authorList>
    </citation>
    <scope>NUCLEOTIDE SEQUENCE [LARGE SCALE GENOMIC DNA]</scope>
    <source>
        <strain evidence="3">finn</strain>
    </source>
</reference>
<keyword evidence="1" id="KW-1133">Transmembrane helix</keyword>
<dbReference type="STRING" id="1754191.A0A1Y1VKT4"/>
<accession>A0A1Y1VKT4</accession>
<sequence>KAIIINFGWNDTKPLKECNFSGVNVLCYQNRTCEKEDDYLKNYRECTQQEIDSVRFNSAGFLVKTSSFKLYYLLLGLILIFLL</sequence>
<name>A0A1Y1VKT4_9FUNG</name>
<evidence type="ECO:0000313" key="2">
    <source>
        <dbReference type="EMBL" id="ORX58359.1"/>
    </source>
</evidence>
<keyword evidence="1" id="KW-0472">Membrane</keyword>
<gene>
    <name evidence="2" type="ORF">BCR36DRAFT_277267</name>
</gene>
<comment type="caution">
    <text evidence="2">The sequence shown here is derived from an EMBL/GenBank/DDBJ whole genome shotgun (WGS) entry which is preliminary data.</text>
</comment>
<keyword evidence="3" id="KW-1185">Reference proteome</keyword>
<feature type="non-terminal residue" evidence="2">
    <location>
        <position position="1"/>
    </location>
</feature>
<protein>
    <submittedName>
        <fullName evidence="2">Uncharacterized protein</fullName>
    </submittedName>
</protein>
<keyword evidence="1" id="KW-0812">Transmembrane</keyword>
<feature type="transmembrane region" description="Helical" evidence="1">
    <location>
        <begin position="61"/>
        <end position="82"/>
    </location>
</feature>
<dbReference type="OrthoDB" id="1734423at2759"/>
<proteinExistence type="predicted"/>
<evidence type="ECO:0000256" key="1">
    <source>
        <dbReference type="SAM" id="Phobius"/>
    </source>
</evidence>
<evidence type="ECO:0000313" key="3">
    <source>
        <dbReference type="Proteomes" id="UP000193719"/>
    </source>
</evidence>
<organism evidence="2 3">
    <name type="scientific">Piromyces finnis</name>
    <dbReference type="NCBI Taxonomy" id="1754191"/>
    <lineage>
        <taxon>Eukaryota</taxon>
        <taxon>Fungi</taxon>
        <taxon>Fungi incertae sedis</taxon>
        <taxon>Chytridiomycota</taxon>
        <taxon>Chytridiomycota incertae sedis</taxon>
        <taxon>Neocallimastigomycetes</taxon>
        <taxon>Neocallimastigales</taxon>
        <taxon>Neocallimastigaceae</taxon>
        <taxon>Piromyces</taxon>
    </lineage>
</organism>
<reference evidence="2 3" key="1">
    <citation type="submission" date="2016-08" db="EMBL/GenBank/DDBJ databases">
        <title>Genomes of anaerobic fungi encode conserved fungal cellulosomes for biomass hydrolysis.</title>
        <authorList>
            <consortium name="DOE Joint Genome Institute"/>
            <person name="Haitjema C.H."/>
            <person name="Gilmore S.P."/>
            <person name="Henske J.K."/>
            <person name="Solomon K.V."/>
            <person name="De Groot R."/>
            <person name="Kuo A."/>
            <person name="Mondo S.J."/>
            <person name="Salamov A.A."/>
            <person name="Labutti K."/>
            <person name="Zhao Z."/>
            <person name="Chiniquy J."/>
            <person name="Barry K."/>
            <person name="Brewer H.M."/>
            <person name="Purvine S.O."/>
            <person name="Wright A.T."/>
            <person name="Boxma B."/>
            <person name="Van Alen T."/>
            <person name="Hackstein J.H."/>
            <person name="Baker S.E."/>
            <person name="Grigoriev I.V."/>
            <person name="O'Malley M.A."/>
        </authorList>
    </citation>
    <scope>NUCLEOTIDE SEQUENCE [LARGE SCALE GENOMIC DNA]</scope>
    <source>
        <strain evidence="3">finn</strain>
    </source>
</reference>